<dbReference type="GO" id="GO:0016020">
    <property type="term" value="C:membrane"/>
    <property type="evidence" value="ECO:0007669"/>
    <property type="project" value="InterPro"/>
</dbReference>
<sequence>MALAGLIIATLAISSAGLWAKLATAHGLVIAFYRVFFAVILYLPLMVRHWREHNGEIKPKFWFWPVLAGIFLALHWSTWLQSFKYTSVAMATVLVATHPIFVLLGSRLWLGERLPSGSWSGIFLAILATAGLSWQQMQGTGGDLRGEMLALFSAVMVSAYFLIGRKCRQYLTALNYSFLVYSACALFLALAILFSPYSFTGYSGQDWLAFLALALFPTLLGHSLLMWALKFLPAGLISLTALSEPVGATLLAALFLHEVPSLEQGIWLGLLLLGIAWTVFASRQKMV</sequence>
<dbReference type="RefSeq" id="WP_078665932.1">
    <property type="nucleotide sequence ID" value="NZ_FUXM01000024.1"/>
</dbReference>
<feature type="transmembrane region" description="Helical" evidence="2">
    <location>
        <begin position="207"/>
        <end position="229"/>
    </location>
</feature>
<dbReference type="PANTHER" id="PTHR22911:SF76">
    <property type="entry name" value="EAMA DOMAIN-CONTAINING PROTEIN"/>
    <property type="match status" value="1"/>
</dbReference>
<feature type="transmembrane region" description="Helical" evidence="2">
    <location>
        <begin position="116"/>
        <end position="134"/>
    </location>
</feature>
<reference evidence="5" key="1">
    <citation type="submission" date="2017-02" db="EMBL/GenBank/DDBJ databases">
        <authorList>
            <person name="Varghese N."/>
            <person name="Submissions S."/>
        </authorList>
    </citation>
    <scope>NUCLEOTIDE SEQUENCE [LARGE SCALE GENOMIC DNA]</scope>
    <source>
        <strain evidence="5">DSM 16521</strain>
    </source>
</reference>
<comment type="similarity">
    <text evidence="1">Belongs to the EamA transporter family.</text>
</comment>
<dbReference type="EMBL" id="FUXM01000024">
    <property type="protein sequence ID" value="SKA10059.1"/>
    <property type="molecule type" value="Genomic_DNA"/>
</dbReference>
<dbReference type="InterPro" id="IPR000620">
    <property type="entry name" value="EamA_dom"/>
</dbReference>
<feature type="transmembrane region" description="Helical" evidence="2">
    <location>
        <begin position="146"/>
        <end position="164"/>
    </location>
</feature>
<feature type="transmembrane region" description="Helical" evidence="2">
    <location>
        <begin position="85"/>
        <end position="104"/>
    </location>
</feature>
<feature type="transmembrane region" description="Helical" evidence="2">
    <location>
        <begin position="30"/>
        <end position="49"/>
    </location>
</feature>
<keyword evidence="2" id="KW-0472">Membrane</keyword>
<feature type="transmembrane region" description="Helical" evidence="2">
    <location>
        <begin position="236"/>
        <end position="256"/>
    </location>
</feature>
<dbReference type="InterPro" id="IPR037185">
    <property type="entry name" value="EmrE-like"/>
</dbReference>
<dbReference type="PANTHER" id="PTHR22911">
    <property type="entry name" value="ACYL-MALONYL CONDENSING ENZYME-RELATED"/>
    <property type="match status" value="1"/>
</dbReference>
<feature type="transmembrane region" description="Helical" evidence="2">
    <location>
        <begin position="176"/>
        <end position="195"/>
    </location>
</feature>
<keyword evidence="2" id="KW-0812">Transmembrane</keyword>
<keyword evidence="2" id="KW-1133">Transmembrane helix</keyword>
<organism evidence="4 5">
    <name type="scientific">Carboxydocella sporoproducens DSM 16521</name>
    <dbReference type="NCBI Taxonomy" id="1121270"/>
    <lineage>
        <taxon>Bacteria</taxon>
        <taxon>Bacillati</taxon>
        <taxon>Bacillota</taxon>
        <taxon>Clostridia</taxon>
        <taxon>Eubacteriales</taxon>
        <taxon>Clostridiales Family XVI. Incertae Sedis</taxon>
        <taxon>Carboxydocella</taxon>
    </lineage>
</organism>
<name>A0A1T4R284_9FIRM</name>
<dbReference type="AlphaFoldDB" id="A0A1T4R284"/>
<feature type="domain" description="EamA" evidence="3">
    <location>
        <begin position="145"/>
        <end position="279"/>
    </location>
</feature>
<accession>A0A1T4R284</accession>
<feature type="transmembrane region" description="Helical" evidence="2">
    <location>
        <begin position="262"/>
        <end position="281"/>
    </location>
</feature>
<feature type="domain" description="EamA" evidence="3">
    <location>
        <begin position="4"/>
        <end position="133"/>
    </location>
</feature>
<evidence type="ECO:0000256" key="1">
    <source>
        <dbReference type="ARBA" id="ARBA00007362"/>
    </source>
</evidence>
<evidence type="ECO:0000313" key="5">
    <source>
        <dbReference type="Proteomes" id="UP000189933"/>
    </source>
</evidence>
<dbReference type="OrthoDB" id="9790852at2"/>
<evidence type="ECO:0000313" key="4">
    <source>
        <dbReference type="EMBL" id="SKA10059.1"/>
    </source>
</evidence>
<evidence type="ECO:0000256" key="2">
    <source>
        <dbReference type="SAM" id="Phobius"/>
    </source>
</evidence>
<gene>
    <name evidence="4" type="ORF">SAMN02745885_01898</name>
</gene>
<feature type="transmembrane region" description="Helical" evidence="2">
    <location>
        <begin position="61"/>
        <end position="79"/>
    </location>
</feature>
<dbReference type="SUPFAM" id="SSF103481">
    <property type="entry name" value="Multidrug resistance efflux transporter EmrE"/>
    <property type="match status" value="2"/>
</dbReference>
<proteinExistence type="inferred from homology"/>
<evidence type="ECO:0000259" key="3">
    <source>
        <dbReference type="Pfam" id="PF00892"/>
    </source>
</evidence>
<keyword evidence="5" id="KW-1185">Reference proteome</keyword>
<dbReference type="Pfam" id="PF00892">
    <property type="entry name" value="EamA"/>
    <property type="match status" value="2"/>
</dbReference>
<dbReference type="Proteomes" id="UP000189933">
    <property type="component" value="Unassembled WGS sequence"/>
</dbReference>
<protein>
    <submittedName>
        <fullName evidence="4">EamA domain-containing membrane protein RarD</fullName>
    </submittedName>
</protein>